<keyword evidence="5 9" id="KW-0798">TonB box</keyword>
<dbReference type="OrthoDB" id="8727862at2"/>
<dbReference type="AlphaFoldDB" id="A0A545TNX2"/>
<feature type="chain" id="PRO_5021901986" evidence="10">
    <location>
        <begin position="35"/>
        <end position="849"/>
    </location>
</feature>
<dbReference type="Gene3D" id="2.170.130.10">
    <property type="entry name" value="TonB-dependent receptor, plug domain"/>
    <property type="match status" value="1"/>
</dbReference>
<evidence type="ECO:0000256" key="5">
    <source>
        <dbReference type="ARBA" id="ARBA00023077"/>
    </source>
</evidence>
<organism evidence="13 14">
    <name type="scientific">Exilibacterium tricleocarpae</name>
    <dbReference type="NCBI Taxonomy" id="2591008"/>
    <lineage>
        <taxon>Bacteria</taxon>
        <taxon>Pseudomonadati</taxon>
        <taxon>Pseudomonadota</taxon>
        <taxon>Gammaproteobacteria</taxon>
        <taxon>Cellvibrionales</taxon>
        <taxon>Cellvibrionaceae</taxon>
        <taxon>Exilibacterium</taxon>
    </lineage>
</organism>
<reference evidence="13 14" key="1">
    <citation type="submission" date="2019-06" db="EMBL/GenBank/DDBJ databases">
        <title>Whole genome sequence for Cellvibrionaceae sp. R142.</title>
        <authorList>
            <person name="Wang G."/>
        </authorList>
    </citation>
    <scope>NUCLEOTIDE SEQUENCE [LARGE SCALE GENOMIC DNA]</scope>
    <source>
        <strain evidence="13 14">R142</strain>
    </source>
</reference>
<dbReference type="InterPro" id="IPR039426">
    <property type="entry name" value="TonB-dep_rcpt-like"/>
</dbReference>
<keyword evidence="3 8" id="KW-1134">Transmembrane beta strand</keyword>
<evidence type="ECO:0000256" key="10">
    <source>
        <dbReference type="SAM" id="SignalP"/>
    </source>
</evidence>
<feature type="domain" description="TonB-dependent receptor-like beta-barrel" evidence="11">
    <location>
        <begin position="374"/>
        <end position="806"/>
    </location>
</feature>
<dbReference type="GO" id="GO:0009279">
    <property type="term" value="C:cell outer membrane"/>
    <property type="evidence" value="ECO:0007669"/>
    <property type="project" value="UniProtKB-SubCell"/>
</dbReference>
<evidence type="ECO:0000256" key="7">
    <source>
        <dbReference type="ARBA" id="ARBA00023237"/>
    </source>
</evidence>
<comment type="similarity">
    <text evidence="8 9">Belongs to the TonB-dependent receptor family.</text>
</comment>
<evidence type="ECO:0000256" key="8">
    <source>
        <dbReference type="PROSITE-ProRule" id="PRU01360"/>
    </source>
</evidence>
<dbReference type="Proteomes" id="UP000319732">
    <property type="component" value="Unassembled WGS sequence"/>
</dbReference>
<evidence type="ECO:0000256" key="9">
    <source>
        <dbReference type="RuleBase" id="RU003357"/>
    </source>
</evidence>
<keyword evidence="4 8" id="KW-0812">Transmembrane</keyword>
<evidence type="ECO:0000259" key="12">
    <source>
        <dbReference type="Pfam" id="PF07715"/>
    </source>
</evidence>
<dbReference type="EMBL" id="VHSG01000012">
    <property type="protein sequence ID" value="TQV78919.1"/>
    <property type="molecule type" value="Genomic_DNA"/>
</dbReference>
<dbReference type="RefSeq" id="WP_142904754.1">
    <property type="nucleotide sequence ID" value="NZ_ML660093.1"/>
</dbReference>
<dbReference type="PANTHER" id="PTHR40980:SF3">
    <property type="entry name" value="TONB-DEPENDENT RECEPTOR-LIKE BETA-BARREL DOMAIN-CONTAINING PROTEIN"/>
    <property type="match status" value="1"/>
</dbReference>
<keyword evidence="13" id="KW-0675">Receptor</keyword>
<keyword evidence="7 8" id="KW-0998">Cell outer membrane</keyword>
<dbReference type="InterPro" id="IPR012910">
    <property type="entry name" value="Plug_dom"/>
</dbReference>
<gene>
    <name evidence="13" type="ORF">FKG94_12960</name>
</gene>
<feature type="domain" description="TonB-dependent receptor plug" evidence="12">
    <location>
        <begin position="64"/>
        <end position="171"/>
    </location>
</feature>
<dbReference type="InterPro" id="IPR010104">
    <property type="entry name" value="TonB_rcpt_bac"/>
</dbReference>
<sequence length="849" mass="93974">MSEKLREAVRIANKALVVCGSLGALALSTNTVLAQDGAEQVDEIIEVVGLRASLQKSLNVKRFSDNIVDVITAEDIGKFPDKNVAESLQRVPGVTIQRQFGEGSGVSIRGAGEDLTLTTLNGQNVASTGWFVLEPAKRSFNYELLPSELVGDVQVFKNSRADLAEGGVGGTVVVKTRRPLDLDALSLHGSLEGQYQSDSEETDPQYSGLVSWKNAAENFGVLVSAVAQERSLLRQGNEAFWAWGAGPVAFQQERERTALTATFQYQPTEDLDIVFNAIDMEMEADNTNYALWFTRAESDDTVRVDGTPVSGPLNIAFYQARPREATMNSEVFDLDVNYTGDGYTLHFQIGETTSTGGTDFEMVVNDEQQPALTNGTYDFSGSGQRWNIPGFDVNRYDPGVVSMAGGPNFNRTPKTDEESYVQGDAEFEVDFGVIKSIKTGLKYADHNTTSRRFEFIQADDFNPVISTADFSSGSIDAGAGNFRLLELDTDAVKSWAKSSIIGQTEDLGSYSEIDETNVAAYVMASFDTEGMRGNFGVRYITTDATSTYFLDGVRTEDDADYSEVLPSFTLAMDLADDMLLRVSAARALARPQYVDMYVNPNTLGTDDDVPDNQFWVLGNVALQPFVADQFDLGIEWYFTDDSLLSLAYFSKNVKNFVTFTQRSATAAEIPFDLPPEEAVNGWTVQEKTNGKSATIEGFEFQYQHDFGNGFGGIFNYTYTDTETDRDTFTDGNPFLSDSSKDSFNITGYYENEYIQARLAYNWRSEYMLRETGAYGNRLHDDFGSLDMSASWSVTDNIDLKLDIVNLLEEEAEQFGNDPVPRDNSGFNRGFPLYEYEMARRIALGVAFRY</sequence>
<dbReference type="Pfam" id="PF00593">
    <property type="entry name" value="TonB_dep_Rec_b-barrel"/>
    <property type="match status" value="1"/>
</dbReference>
<dbReference type="InterPro" id="IPR000531">
    <property type="entry name" value="Beta-barrel_TonB"/>
</dbReference>
<feature type="signal peptide" evidence="10">
    <location>
        <begin position="1"/>
        <end position="34"/>
    </location>
</feature>
<comment type="subcellular location">
    <subcellularLocation>
        <location evidence="1 8">Cell outer membrane</location>
        <topology evidence="1 8">Multi-pass membrane protein</topology>
    </subcellularLocation>
</comment>
<evidence type="ECO:0000313" key="14">
    <source>
        <dbReference type="Proteomes" id="UP000319732"/>
    </source>
</evidence>
<evidence type="ECO:0000256" key="4">
    <source>
        <dbReference type="ARBA" id="ARBA00022692"/>
    </source>
</evidence>
<protein>
    <submittedName>
        <fullName evidence="13">TonB-dependent receptor</fullName>
    </submittedName>
</protein>
<evidence type="ECO:0000256" key="6">
    <source>
        <dbReference type="ARBA" id="ARBA00023136"/>
    </source>
</evidence>
<dbReference type="NCBIfam" id="TIGR01782">
    <property type="entry name" value="TonB-Xanth-Caul"/>
    <property type="match status" value="1"/>
</dbReference>
<keyword evidence="6 8" id="KW-0472">Membrane</keyword>
<evidence type="ECO:0000259" key="11">
    <source>
        <dbReference type="Pfam" id="PF00593"/>
    </source>
</evidence>
<evidence type="ECO:0000313" key="13">
    <source>
        <dbReference type="EMBL" id="TQV78919.1"/>
    </source>
</evidence>
<dbReference type="Pfam" id="PF07715">
    <property type="entry name" value="Plug"/>
    <property type="match status" value="1"/>
</dbReference>
<keyword evidence="2 8" id="KW-0813">Transport</keyword>
<dbReference type="PROSITE" id="PS52016">
    <property type="entry name" value="TONB_DEPENDENT_REC_3"/>
    <property type="match status" value="1"/>
</dbReference>
<dbReference type="SUPFAM" id="SSF56935">
    <property type="entry name" value="Porins"/>
    <property type="match status" value="1"/>
</dbReference>
<keyword evidence="10" id="KW-0732">Signal</keyword>
<accession>A0A545TNX2</accession>
<keyword evidence="14" id="KW-1185">Reference proteome</keyword>
<proteinExistence type="inferred from homology"/>
<dbReference type="Gene3D" id="2.40.170.20">
    <property type="entry name" value="TonB-dependent receptor, beta-barrel domain"/>
    <property type="match status" value="1"/>
</dbReference>
<comment type="caution">
    <text evidence="13">The sequence shown here is derived from an EMBL/GenBank/DDBJ whole genome shotgun (WGS) entry which is preliminary data.</text>
</comment>
<evidence type="ECO:0000256" key="1">
    <source>
        <dbReference type="ARBA" id="ARBA00004571"/>
    </source>
</evidence>
<evidence type="ECO:0000256" key="2">
    <source>
        <dbReference type="ARBA" id="ARBA00022448"/>
    </source>
</evidence>
<dbReference type="PANTHER" id="PTHR40980">
    <property type="entry name" value="PLUG DOMAIN-CONTAINING PROTEIN"/>
    <property type="match status" value="1"/>
</dbReference>
<dbReference type="InterPro" id="IPR036942">
    <property type="entry name" value="Beta-barrel_TonB_sf"/>
</dbReference>
<dbReference type="InterPro" id="IPR037066">
    <property type="entry name" value="Plug_dom_sf"/>
</dbReference>
<evidence type="ECO:0000256" key="3">
    <source>
        <dbReference type="ARBA" id="ARBA00022452"/>
    </source>
</evidence>
<name>A0A545TNX2_9GAMM</name>
<dbReference type="CDD" id="cd01347">
    <property type="entry name" value="ligand_gated_channel"/>
    <property type="match status" value="1"/>
</dbReference>